<reference evidence="2 3" key="1">
    <citation type="submission" date="2020-08" db="EMBL/GenBank/DDBJ databases">
        <title>Sequencing the genomes of 1000 actinobacteria strains.</title>
        <authorList>
            <person name="Klenk H.-P."/>
        </authorList>
    </citation>
    <scope>NUCLEOTIDE SEQUENCE [LARGE SCALE GENOMIC DNA]</scope>
    <source>
        <strain evidence="2 3">DSM 45084</strain>
    </source>
</reference>
<dbReference type="Proteomes" id="UP000542674">
    <property type="component" value="Unassembled WGS sequence"/>
</dbReference>
<dbReference type="AlphaFoldDB" id="A0A7W7T3T1"/>
<name>A0A7W7T3T1_9PSEU</name>
<evidence type="ECO:0000313" key="3">
    <source>
        <dbReference type="Proteomes" id="UP000542674"/>
    </source>
</evidence>
<proteinExistence type="predicted"/>
<organism evidence="2 3">
    <name type="scientific">Saccharothrix violaceirubra</name>
    <dbReference type="NCBI Taxonomy" id="413306"/>
    <lineage>
        <taxon>Bacteria</taxon>
        <taxon>Bacillati</taxon>
        <taxon>Actinomycetota</taxon>
        <taxon>Actinomycetes</taxon>
        <taxon>Pseudonocardiales</taxon>
        <taxon>Pseudonocardiaceae</taxon>
        <taxon>Saccharothrix</taxon>
    </lineage>
</organism>
<dbReference type="GO" id="GO:0003824">
    <property type="term" value="F:catalytic activity"/>
    <property type="evidence" value="ECO:0007669"/>
    <property type="project" value="UniProtKB-ARBA"/>
</dbReference>
<dbReference type="EMBL" id="JACHJS010000001">
    <property type="protein sequence ID" value="MBB4966023.1"/>
    <property type="molecule type" value="Genomic_DNA"/>
</dbReference>
<comment type="caution">
    <text evidence="2">The sequence shown here is derived from an EMBL/GenBank/DDBJ whole genome shotgun (WGS) entry which is preliminary data.</text>
</comment>
<accession>A0A7W7T3T1</accession>
<dbReference type="Gene3D" id="3.40.50.1820">
    <property type="entry name" value="alpha/beta hydrolase"/>
    <property type="match status" value="1"/>
</dbReference>
<dbReference type="InterPro" id="IPR000073">
    <property type="entry name" value="AB_hydrolase_1"/>
</dbReference>
<dbReference type="Pfam" id="PF12697">
    <property type="entry name" value="Abhydrolase_6"/>
    <property type="match status" value="1"/>
</dbReference>
<dbReference type="InterPro" id="IPR029058">
    <property type="entry name" value="AB_hydrolase_fold"/>
</dbReference>
<evidence type="ECO:0000259" key="1">
    <source>
        <dbReference type="Pfam" id="PF12697"/>
    </source>
</evidence>
<gene>
    <name evidence="2" type="ORF">F4559_003382</name>
</gene>
<dbReference type="SUPFAM" id="SSF53474">
    <property type="entry name" value="alpha/beta-Hydrolases"/>
    <property type="match status" value="1"/>
</dbReference>
<sequence>MTTTAAILDVPGAHLYHEVRGSGPLVVLVGAPMDANPFTPLAELLAVDHTVVTTDPRGINRSTVDDPDADATLDLRASDLAALIRHVDAGPAVVLGSSGGAVSTLALAQAYPDLVRVAIAHEPPLTEVLDDREELHRRTDDIIATHQGGDVLGAWRKFFVLANIDLPEPVFLQMFGGERTPQEIADDDFQHNHMMRPTTRWQPDVAVLRSIATRIVIGIGAESGGQFCERTSIALGRLLDVEPTIFPGGHIGFAEQPEAFEKVFRSVL</sequence>
<protein>
    <submittedName>
        <fullName evidence="2">Pimeloyl-ACP methyl ester carboxylesterase</fullName>
    </submittedName>
</protein>
<dbReference type="RefSeq" id="WP_184669785.1">
    <property type="nucleotide sequence ID" value="NZ_BAABAI010000002.1"/>
</dbReference>
<evidence type="ECO:0000313" key="2">
    <source>
        <dbReference type="EMBL" id="MBB4966023.1"/>
    </source>
</evidence>
<keyword evidence="3" id="KW-1185">Reference proteome</keyword>
<feature type="domain" description="AB hydrolase-1" evidence="1">
    <location>
        <begin position="26"/>
        <end position="261"/>
    </location>
</feature>